<sequence>MDFKDILIKRRAVNFFDPDRNVEESLLKAVIEDAAKAPSSYNLQPWKLMVLRDQAEKAKLQALAFDQPKVSEAPVTLIVLADRDGWKEESSTLKAVFKDLVASGKMQLEQKEWFAGVTQGLYGRSDEAAQAFANKNAGLFCMSLMYAASEHGLQTHPMDGFDHDGVKKAFNIPDNYWIPMLIAVGYLKPGIEVYPKAWRQSYEEMVIK</sequence>
<organism evidence="7 8">
    <name type="scientific">Desulfovibrio gilichinskyi</name>
    <dbReference type="NCBI Taxonomy" id="1519643"/>
    <lineage>
        <taxon>Bacteria</taxon>
        <taxon>Pseudomonadati</taxon>
        <taxon>Thermodesulfobacteriota</taxon>
        <taxon>Desulfovibrionia</taxon>
        <taxon>Desulfovibrionales</taxon>
        <taxon>Desulfovibrionaceae</taxon>
        <taxon>Desulfovibrio</taxon>
    </lineage>
</organism>
<protein>
    <submittedName>
        <fullName evidence="7">Nitroreductase</fullName>
    </submittedName>
</protein>
<dbReference type="RefSeq" id="WP_085101963.1">
    <property type="nucleotide sequence ID" value="NZ_FWZU01000003.1"/>
</dbReference>
<evidence type="ECO:0000256" key="2">
    <source>
        <dbReference type="ARBA" id="ARBA00007118"/>
    </source>
</evidence>
<name>A0A1X7DPE4_9BACT</name>
<keyword evidence="4" id="KW-0288">FMN</keyword>
<dbReference type="EMBL" id="FWZU01000003">
    <property type="protein sequence ID" value="SMF19025.1"/>
    <property type="molecule type" value="Genomic_DNA"/>
</dbReference>
<evidence type="ECO:0000256" key="1">
    <source>
        <dbReference type="ARBA" id="ARBA00001917"/>
    </source>
</evidence>
<dbReference type="Pfam" id="PF00881">
    <property type="entry name" value="Nitroreductase"/>
    <property type="match status" value="1"/>
</dbReference>
<evidence type="ECO:0000313" key="8">
    <source>
        <dbReference type="Proteomes" id="UP000192906"/>
    </source>
</evidence>
<dbReference type="OrthoDB" id="9809288at2"/>
<dbReference type="PANTHER" id="PTHR43673:SF2">
    <property type="entry name" value="NITROREDUCTASE"/>
    <property type="match status" value="1"/>
</dbReference>
<dbReference type="SUPFAM" id="SSF55469">
    <property type="entry name" value="FMN-dependent nitroreductase-like"/>
    <property type="match status" value="1"/>
</dbReference>
<dbReference type="CDD" id="cd02137">
    <property type="entry name" value="MhqN-like"/>
    <property type="match status" value="1"/>
</dbReference>
<gene>
    <name evidence="7" type="ORF">SAMN06295933_2129</name>
</gene>
<dbReference type="Proteomes" id="UP000192906">
    <property type="component" value="Unassembled WGS sequence"/>
</dbReference>
<dbReference type="GO" id="GO:0016491">
    <property type="term" value="F:oxidoreductase activity"/>
    <property type="evidence" value="ECO:0007669"/>
    <property type="project" value="UniProtKB-KW"/>
</dbReference>
<keyword evidence="5" id="KW-0560">Oxidoreductase</keyword>
<comment type="similarity">
    <text evidence="2">Belongs to the nitroreductase family.</text>
</comment>
<dbReference type="InterPro" id="IPR029479">
    <property type="entry name" value="Nitroreductase"/>
</dbReference>
<evidence type="ECO:0000259" key="6">
    <source>
        <dbReference type="Pfam" id="PF00881"/>
    </source>
</evidence>
<dbReference type="PANTHER" id="PTHR43673">
    <property type="entry name" value="NAD(P)H NITROREDUCTASE YDGI-RELATED"/>
    <property type="match status" value="1"/>
</dbReference>
<feature type="domain" description="Nitroreductase" evidence="6">
    <location>
        <begin position="9"/>
        <end position="186"/>
    </location>
</feature>
<dbReference type="InterPro" id="IPR000415">
    <property type="entry name" value="Nitroreductase-like"/>
</dbReference>
<proteinExistence type="inferred from homology"/>
<comment type="cofactor">
    <cofactor evidence="1">
        <name>FMN</name>
        <dbReference type="ChEBI" id="CHEBI:58210"/>
    </cofactor>
</comment>
<evidence type="ECO:0000313" key="7">
    <source>
        <dbReference type="EMBL" id="SMF19025.1"/>
    </source>
</evidence>
<reference evidence="8" key="1">
    <citation type="submission" date="2017-04" db="EMBL/GenBank/DDBJ databases">
        <authorList>
            <person name="Varghese N."/>
            <person name="Submissions S."/>
        </authorList>
    </citation>
    <scope>NUCLEOTIDE SEQUENCE [LARGE SCALE GENOMIC DNA]</scope>
    <source>
        <strain evidence="8">K3S</strain>
    </source>
</reference>
<evidence type="ECO:0000256" key="3">
    <source>
        <dbReference type="ARBA" id="ARBA00022630"/>
    </source>
</evidence>
<evidence type="ECO:0000256" key="5">
    <source>
        <dbReference type="ARBA" id="ARBA00023002"/>
    </source>
</evidence>
<dbReference type="AlphaFoldDB" id="A0A1X7DPE4"/>
<evidence type="ECO:0000256" key="4">
    <source>
        <dbReference type="ARBA" id="ARBA00022643"/>
    </source>
</evidence>
<dbReference type="Gene3D" id="3.40.109.10">
    <property type="entry name" value="NADH Oxidase"/>
    <property type="match status" value="1"/>
</dbReference>
<keyword evidence="3" id="KW-0285">Flavoprotein</keyword>
<dbReference type="STRING" id="1519643.SAMN06295933_2129"/>
<accession>A0A1X7DPE4</accession>
<keyword evidence="8" id="KW-1185">Reference proteome</keyword>